<feature type="compositionally biased region" description="Low complexity" evidence="1">
    <location>
        <begin position="23"/>
        <end position="65"/>
    </location>
</feature>
<proteinExistence type="predicted"/>
<evidence type="ECO:0000313" key="3">
    <source>
        <dbReference type="EMBL" id="WWC66938.1"/>
    </source>
</evidence>
<feature type="region of interest" description="Disordered" evidence="1">
    <location>
        <begin position="127"/>
        <end position="146"/>
    </location>
</feature>
<dbReference type="OrthoDB" id="2555519at2759"/>
<accession>A0A1B9ICV4</accession>
<evidence type="ECO:0000256" key="1">
    <source>
        <dbReference type="SAM" id="MobiDB-lite"/>
    </source>
</evidence>
<feature type="compositionally biased region" description="Polar residues" evidence="1">
    <location>
        <begin position="209"/>
        <end position="222"/>
    </location>
</feature>
<dbReference type="AlphaFoldDB" id="A0A1B9ICV4"/>
<dbReference type="STRING" id="1296096.A0A1B9ICV4"/>
<sequence length="627" mass="67703">MTDPVKPRRKVASQISLAPSPSPVASSSVPSRVRAHLTSSSSPATTRPRLRSTPSSGSPQSTPISRARSPVPPLSANTTPNPRVTVRKPKTPITPVPSTLPPRSVVGLTPNDNTPVIKIRAAKSLIGAPSSSTSTPRTPDFRRRNTGDVNDVRVRTLSLKNTPASGSAPLARVRPSGTSSANTPSTSLHSTPKAPFTATSPDISDIPPFTQSPNSTNTDNNALSTSHETILHGLGMDDGGLRILQSTWRDSSPERIRDSTEIHSNRSSPSRRSPVLLPHGTISSAQHALQYIFQHPTASAPTSPIPSSTPSHDKLPRSAHKTNGHIKAKLPYHPYGGHPPSLPPPPHSPELRTVALPSLTPARSSEEWSRTTSSQGYGSSNIRKFSGTSSEFSAGILEMRKEDARDRLSGMTAVAVDDTATKLGEAKIGDQDVDNVLGADAEEAKVNRKIADLEISNKSLLAINKTLEATKSKQRTEILKLRRMLRESLAGNGLPSSSFSSFNPLSPSLNLLSPSTDRFDEDLDPEGAYFEEEMVDPQIEARWEKIVDLVGNMKKRGENAVELGKEEIKPSNGRVLDWTEIERNRKDNITLNNDLDISVDSLTPNELDPEEDNYAGETSREEVDDVI</sequence>
<dbReference type="Proteomes" id="UP000094020">
    <property type="component" value="Chromosome 1"/>
</dbReference>
<feature type="compositionally biased region" description="Low complexity" evidence="1">
    <location>
        <begin position="129"/>
        <end position="138"/>
    </location>
</feature>
<dbReference type="KEGG" id="kpin:30168850"/>
<dbReference type="RefSeq" id="XP_019014399.1">
    <property type="nucleotide sequence ID" value="XM_019152261.1"/>
</dbReference>
<dbReference type="GeneID" id="30168850"/>
<organism evidence="2">
    <name type="scientific">Kwoniella pini CBS 10737</name>
    <dbReference type="NCBI Taxonomy" id="1296096"/>
    <lineage>
        <taxon>Eukaryota</taxon>
        <taxon>Fungi</taxon>
        <taxon>Dikarya</taxon>
        <taxon>Basidiomycota</taxon>
        <taxon>Agaricomycotina</taxon>
        <taxon>Tremellomycetes</taxon>
        <taxon>Tremellales</taxon>
        <taxon>Cryptococcaceae</taxon>
        <taxon>Kwoniella</taxon>
    </lineage>
</organism>
<feature type="region of interest" description="Disordered" evidence="1">
    <location>
        <begin position="250"/>
        <end position="275"/>
    </location>
</feature>
<feature type="compositionally biased region" description="Basic residues" evidence="1">
    <location>
        <begin position="317"/>
        <end position="330"/>
    </location>
</feature>
<gene>
    <name evidence="2" type="ORF">I206_00481</name>
    <name evidence="3" type="ORF">I206_100845</name>
</gene>
<reference evidence="3" key="2">
    <citation type="submission" date="2013-07" db="EMBL/GenBank/DDBJ databases">
        <authorList>
            <consortium name="The Broad Institute Genome Sequencing Platform"/>
            <person name="Cuomo C."/>
            <person name="Litvintseva A."/>
            <person name="Chen Y."/>
            <person name="Heitman J."/>
            <person name="Sun S."/>
            <person name="Springer D."/>
            <person name="Dromer F."/>
            <person name="Young S.K."/>
            <person name="Zeng Q."/>
            <person name="Gargeya S."/>
            <person name="Fitzgerald M."/>
            <person name="Abouelleil A."/>
            <person name="Alvarado L."/>
            <person name="Berlin A.M."/>
            <person name="Chapman S.B."/>
            <person name="Dewar J."/>
            <person name="Goldberg J."/>
            <person name="Griggs A."/>
            <person name="Gujja S."/>
            <person name="Hansen M."/>
            <person name="Howarth C."/>
            <person name="Imamovic A."/>
            <person name="Larimer J."/>
            <person name="McCowan C."/>
            <person name="Murphy C."/>
            <person name="Pearson M."/>
            <person name="Priest M."/>
            <person name="Roberts A."/>
            <person name="Saif S."/>
            <person name="Shea T."/>
            <person name="Sykes S."/>
            <person name="Wortman J."/>
            <person name="Nusbaum C."/>
            <person name="Birren B."/>
        </authorList>
    </citation>
    <scope>NUCLEOTIDE SEQUENCE</scope>
    <source>
        <strain evidence="3">CBS 10737</strain>
    </source>
</reference>
<evidence type="ECO:0000313" key="2">
    <source>
        <dbReference type="EMBL" id="OCF53180.1"/>
    </source>
</evidence>
<feature type="region of interest" description="Disordered" evidence="1">
    <location>
        <begin position="160"/>
        <end position="222"/>
    </location>
</feature>
<reference evidence="2" key="1">
    <citation type="submission" date="2013-07" db="EMBL/GenBank/DDBJ databases">
        <title>The Genome Sequence of Cryptococcus pinus CBS10737.</title>
        <authorList>
            <consortium name="The Broad Institute Genome Sequencing Platform"/>
            <person name="Cuomo C."/>
            <person name="Litvintseva A."/>
            <person name="Chen Y."/>
            <person name="Heitman J."/>
            <person name="Sun S."/>
            <person name="Springer D."/>
            <person name="Dromer F."/>
            <person name="Young S.K."/>
            <person name="Zeng Q."/>
            <person name="Gargeya S."/>
            <person name="Fitzgerald M."/>
            <person name="Abouelleil A."/>
            <person name="Alvarado L."/>
            <person name="Berlin A.M."/>
            <person name="Chapman S.B."/>
            <person name="Dewar J."/>
            <person name="Goldberg J."/>
            <person name="Griggs A."/>
            <person name="Gujja S."/>
            <person name="Hansen M."/>
            <person name="Howarth C."/>
            <person name="Imamovic A."/>
            <person name="Larimer J."/>
            <person name="McCowan C."/>
            <person name="Murphy C."/>
            <person name="Pearson M."/>
            <person name="Priest M."/>
            <person name="Roberts A."/>
            <person name="Saif S."/>
            <person name="Shea T."/>
            <person name="Sykes S."/>
            <person name="Wortman J."/>
            <person name="Nusbaum C."/>
            <person name="Birren B."/>
        </authorList>
    </citation>
    <scope>NUCLEOTIDE SEQUENCE [LARGE SCALE GENOMIC DNA]</scope>
    <source>
        <strain evidence="2">CBS 10737</strain>
    </source>
</reference>
<feature type="region of interest" description="Disordered" evidence="1">
    <location>
        <begin position="1"/>
        <end position="111"/>
    </location>
</feature>
<evidence type="ECO:0000313" key="4">
    <source>
        <dbReference type="Proteomes" id="UP000094020"/>
    </source>
</evidence>
<name>A0A1B9ICV4_9TREE</name>
<feature type="compositionally biased region" description="Basic and acidic residues" evidence="1">
    <location>
        <begin position="251"/>
        <end position="264"/>
    </location>
</feature>
<dbReference type="EMBL" id="KI894007">
    <property type="protein sequence ID" value="OCF53180.1"/>
    <property type="molecule type" value="Genomic_DNA"/>
</dbReference>
<feature type="region of interest" description="Disordered" evidence="1">
    <location>
        <begin position="297"/>
        <end position="382"/>
    </location>
</feature>
<protein>
    <submittedName>
        <fullName evidence="2">Uncharacterized protein</fullName>
    </submittedName>
</protein>
<dbReference type="EMBL" id="CP144519">
    <property type="protein sequence ID" value="WWC66938.1"/>
    <property type="molecule type" value="Genomic_DNA"/>
</dbReference>
<reference evidence="3" key="4">
    <citation type="submission" date="2024-02" db="EMBL/GenBank/DDBJ databases">
        <title>Comparative genomics of Cryptococcus and Kwoniella reveals pathogenesis evolution and contrasting modes of karyotype evolution via chromosome fusion or intercentromeric recombination.</title>
        <authorList>
            <person name="Coelho M.A."/>
            <person name="David-Palma M."/>
            <person name="Shea T."/>
            <person name="Bowers K."/>
            <person name="McGinley-Smith S."/>
            <person name="Mohammad A.W."/>
            <person name="Gnirke A."/>
            <person name="Yurkov A.M."/>
            <person name="Nowrousian M."/>
            <person name="Sun S."/>
            <person name="Cuomo C.A."/>
            <person name="Heitman J."/>
        </authorList>
    </citation>
    <scope>NUCLEOTIDE SEQUENCE</scope>
    <source>
        <strain evidence="3">CBS 10737</strain>
    </source>
</reference>
<feature type="compositionally biased region" description="Polar residues" evidence="1">
    <location>
        <begin position="176"/>
        <end position="190"/>
    </location>
</feature>
<feature type="region of interest" description="Disordered" evidence="1">
    <location>
        <begin position="597"/>
        <end position="627"/>
    </location>
</feature>
<reference evidence="2" key="3">
    <citation type="submission" date="2016-07" db="EMBL/GenBank/DDBJ databases">
        <title>Evolution of pathogenesis and genome organization in the Tremellales.</title>
        <authorList>
            <person name="Cuomo C."/>
            <person name="Litvintseva A."/>
            <person name="Heitman J."/>
            <person name="Chen Y."/>
            <person name="Sun S."/>
            <person name="Springer D."/>
            <person name="Dromer F."/>
            <person name="Young S."/>
            <person name="Zeng Q."/>
            <person name="Chapman S."/>
            <person name="Gujja S."/>
            <person name="Saif S."/>
            <person name="Birren B."/>
        </authorList>
    </citation>
    <scope>NUCLEOTIDE SEQUENCE</scope>
    <source>
        <strain evidence="2">CBS 10737</strain>
    </source>
</reference>
<dbReference type="PANTHER" id="PTHR38701">
    <property type="entry name" value="CHROMOSOME 8, WHOLE GENOME SHOTGUN SEQUENCE"/>
    <property type="match status" value="1"/>
</dbReference>
<feature type="compositionally biased region" description="Low complexity" evidence="1">
    <location>
        <begin position="297"/>
        <end position="310"/>
    </location>
</feature>
<feature type="compositionally biased region" description="Low complexity" evidence="1">
    <location>
        <begin position="265"/>
        <end position="274"/>
    </location>
</feature>
<keyword evidence="4" id="KW-1185">Reference proteome</keyword>
<dbReference type="PANTHER" id="PTHR38701:SF1">
    <property type="entry name" value="UP-REGULATED DURING SEPTATION PROTEIN 1 DOMAIN-CONTAINING PROTEIN"/>
    <property type="match status" value="1"/>
</dbReference>